<reference evidence="2 3" key="1">
    <citation type="submission" date="2018-08" db="EMBL/GenBank/DDBJ databases">
        <title>Bacillus clarus sp. nov. strain PS00077A.</title>
        <authorList>
            <person name="Mendez Acevedo M."/>
            <person name="Carroll L."/>
            <person name="Mukherjee M."/>
            <person name="Wiedmann M."/>
            <person name="Kovac J."/>
        </authorList>
    </citation>
    <scope>NUCLEOTIDE SEQUENCE [LARGE SCALE GENOMIC DNA]</scope>
    <source>
        <strain evidence="2 3">PS00077A</strain>
    </source>
</reference>
<dbReference type="RefSeq" id="WP_017150475.1">
    <property type="nucleotide sequence ID" value="NZ_QVOD01000083.1"/>
</dbReference>
<gene>
    <name evidence="2" type="ORF">D0U04_29300</name>
</gene>
<accession>A0ABX9KM51</accession>
<keyword evidence="3" id="KW-1185">Reference proteome</keyword>
<evidence type="ECO:0000313" key="2">
    <source>
        <dbReference type="EMBL" id="RFT61961.1"/>
    </source>
</evidence>
<proteinExistence type="predicted"/>
<feature type="region of interest" description="Disordered" evidence="1">
    <location>
        <begin position="1"/>
        <end position="21"/>
    </location>
</feature>
<feature type="compositionally biased region" description="Basic and acidic residues" evidence="1">
    <location>
        <begin position="12"/>
        <end position="21"/>
    </location>
</feature>
<name>A0ABX9KM51_9BACI</name>
<sequence>MNKILDFGQAEKNARQRDLESERKQYENDFGFSKEEIEKAMEVISQATGEELYLGKKKKPSSKIRFSQFIQENWKFLRDEKYFTSEEKVFLTDLQCNVSMYSNAIVDDVKKKLPCALTIVTIAEVLKTSRPKVSRVVNSLIKKGVLAKSISGDFKDNQQAKDYVLFVNPNIIISGSKDDVSEHLVLQFKNVMSKNTVLSKLPIKLF</sequence>
<evidence type="ECO:0000313" key="3">
    <source>
        <dbReference type="Proteomes" id="UP000264294"/>
    </source>
</evidence>
<dbReference type="EMBL" id="QVOD01000083">
    <property type="protein sequence ID" value="RFT61961.1"/>
    <property type="molecule type" value="Genomic_DNA"/>
</dbReference>
<comment type="caution">
    <text evidence="2">The sequence shown here is derived from an EMBL/GenBank/DDBJ whole genome shotgun (WGS) entry which is preliminary data.</text>
</comment>
<evidence type="ECO:0000256" key="1">
    <source>
        <dbReference type="SAM" id="MobiDB-lite"/>
    </source>
</evidence>
<organism evidence="2 3">
    <name type="scientific">Bacillus clarus</name>
    <dbReference type="NCBI Taxonomy" id="2338372"/>
    <lineage>
        <taxon>Bacteria</taxon>
        <taxon>Bacillati</taxon>
        <taxon>Bacillota</taxon>
        <taxon>Bacilli</taxon>
        <taxon>Bacillales</taxon>
        <taxon>Bacillaceae</taxon>
        <taxon>Bacillus</taxon>
        <taxon>Bacillus cereus group</taxon>
    </lineage>
</organism>
<protein>
    <submittedName>
        <fullName evidence="2">MarR family transcriptional regulator</fullName>
    </submittedName>
</protein>
<dbReference type="Proteomes" id="UP000264294">
    <property type="component" value="Unassembled WGS sequence"/>
</dbReference>